<keyword evidence="1" id="KW-0812">Transmembrane</keyword>
<keyword evidence="1" id="KW-0472">Membrane</keyword>
<keyword evidence="1" id="KW-1133">Transmembrane helix</keyword>
<evidence type="ECO:0000313" key="2">
    <source>
        <dbReference type="EMBL" id="KAB1638498.1"/>
    </source>
</evidence>
<feature type="transmembrane region" description="Helical" evidence="1">
    <location>
        <begin position="92"/>
        <end position="111"/>
    </location>
</feature>
<gene>
    <name evidence="2" type="ORF">F8O03_08935</name>
</gene>
<keyword evidence="3" id="KW-1185">Reference proteome</keyword>
<reference evidence="2 3" key="1">
    <citation type="submission" date="2019-09" db="EMBL/GenBank/DDBJ databases">
        <title>Phylogeny of genus Pseudoclavibacter and closely related genus.</title>
        <authorList>
            <person name="Li Y."/>
        </authorList>
    </citation>
    <scope>NUCLEOTIDE SEQUENCE [LARGE SCALE GENOMIC DNA]</scope>
    <source>
        <strain evidence="2 3">THG-MD12</strain>
    </source>
</reference>
<protein>
    <submittedName>
        <fullName evidence="2">Uncharacterized protein</fullName>
    </submittedName>
</protein>
<dbReference type="AlphaFoldDB" id="A0A7J5B3L5"/>
<sequence>MPRRSDSSVPADAGRDFVRKMGATAYTPLEAMLDAAVLPWQPAYRAEVSSISASIRPEAQRLFDADTARLLAEDPERRDLISPAPWRNSLRILGFLSAATTLAGVLIAAGGGPRNQPPVDASVTAVVVGVTSALTFLLVGASMLFPSKMGVPNRLASLSSTPSPRCWRAKRPGSTRRGCAPHRQEHWACRSPLTRRTSTCTSDTRS</sequence>
<dbReference type="EMBL" id="WBJX01000002">
    <property type="protein sequence ID" value="KAB1638498.1"/>
    <property type="molecule type" value="Genomic_DNA"/>
</dbReference>
<dbReference type="RefSeq" id="WP_151423529.1">
    <property type="nucleotide sequence ID" value="NZ_WBJX01000002.1"/>
</dbReference>
<accession>A0A7J5B3L5</accession>
<name>A0A7J5B3L5_9MICO</name>
<evidence type="ECO:0000313" key="3">
    <source>
        <dbReference type="Proteomes" id="UP000490386"/>
    </source>
</evidence>
<evidence type="ECO:0000256" key="1">
    <source>
        <dbReference type="SAM" id="Phobius"/>
    </source>
</evidence>
<dbReference type="OrthoDB" id="5116380at2"/>
<dbReference type="Proteomes" id="UP000490386">
    <property type="component" value="Unassembled WGS sequence"/>
</dbReference>
<proteinExistence type="predicted"/>
<organism evidence="2 3">
    <name type="scientific">Pseudoclavibacter terrae</name>
    <dbReference type="NCBI Taxonomy" id="1530195"/>
    <lineage>
        <taxon>Bacteria</taxon>
        <taxon>Bacillati</taxon>
        <taxon>Actinomycetota</taxon>
        <taxon>Actinomycetes</taxon>
        <taxon>Micrococcales</taxon>
        <taxon>Microbacteriaceae</taxon>
        <taxon>Pseudoclavibacter</taxon>
    </lineage>
</organism>
<comment type="caution">
    <text evidence="2">The sequence shown here is derived from an EMBL/GenBank/DDBJ whole genome shotgun (WGS) entry which is preliminary data.</text>
</comment>
<feature type="transmembrane region" description="Helical" evidence="1">
    <location>
        <begin position="123"/>
        <end position="145"/>
    </location>
</feature>